<evidence type="ECO:0000256" key="4">
    <source>
        <dbReference type="SAM" id="Phobius"/>
    </source>
</evidence>
<proteinExistence type="predicted"/>
<feature type="transmembrane region" description="Helical" evidence="4">
    <location>
        <begin position="58"/>
        <end position="79"/>
    </location>
</feature>
<dbReference type="InterPro" id="IPR020846">
    <property type="entry name" value="MFS_dom"/>
</dbReference>
<dbReference type="AlphaFoldDB" id="H0HZW0"/>
<keyword evidence="3 4" id="KW-0472">Membrane</keyword>
<evidence type="ECO:0000313" key="7">
    <source>
        <dbReference type="Proteomes" id="UP000003250"/>
    </source>
</evidence>
<dbReference type="GO" id="GO:0022857">
    <property type="term" value="F:transmembrane transporter activity"/>
    <property type="evidence" value="ECO:0007669"/>
    <property type="project" value="InterPro"/>
</dbReference>
<evidence type="ECO:0000256" key="2">
    <source>
        <dbReference type="ARBA" id="ARBA00022989"/>
    </source>
</evidence>
<dbReference type="PANTHER" id="PTHR23542">
    <property type="match status" value="1"/>
</dbReference>
<dbReference type="EMBL" id="AHAM01000257">
    <property type="protein sequence ID" value="EHK53713.1"/>
    <property type="molecule type" value="Genomic_DNA"/>
</dbReference>
<dbReference type="InterPro" id="IPR036259">
    <property type="entry name" value="MFS_trans_sf"/>
</dbReference>
<reference evidence="6 7" key="1">
    <citation type="journal article" date="2012" name="J. Bacteriol.">
        <title>Draft Genome Sequence of Mesorhizobium alhagi CCNWXJ12-2T, a Novel Salt-Resistant Species Isolated from the Desert of Northwestern China.</title>
        <authorList>
            <person name="Zhou M."/>
            <person name="Chen W."/>
            <person name="Chen H."/>
            <person name="Wei G."/>
        </authorList>
    </citation>
    <scope>NUCLEOTIDE SEQUENCE [LARGE SCALE GENOMIC DNA]</scope>
    <source>
        <strain evidence="6 7">CCNWXJ12-2</strain>
    </source>
</reference>
<feature type="transmembrane region" description="Helical" evidence="4">
    <location>
        <begin position="226"/>
        <end position="251"/>
    </location>
</feature>
<keyword evidence="1 4" id="KW-0812">Transmembrane</keyword>
<evidence type="ECO:0000313" key="6">
    <source>
        <dbReference type="EMBL" id="EHK53713.1"/>
    </source>
</evidence>
<dbReference type="Proteomes" id="UP000003250">
    <property type="component" value="Unassembled WGS sequence"/>
</dbReference>
<keyword evidence="2 4" id="KW-1133">Transmembrane helix</keyword>
<feature type="transmembrane region" description="Helical" evidence="4">
    <location>
        <begin position="263"/>
        <end position="284"/>
    </location>
</feature>
<name>H0HZW0_9HYPH</name>
<dbReference type="InterPro" id="IPR011701">
    <property type="entry name" value="MFS"/>
</dbReference>
<evidence type="ECO:0000259" key="5">
    <source>
        <dbReference type="PROSITE" id="PS50850"/>
    </source>
</evidence>
<evidence type="ECO:0000256" key="3">
    <source>
        <dbReference type="ARBA" id="ARBA00023136"/>
    </source>
</evidence>
<feature type="transmembrane region" description="Helical" evidence="4">
    <location>
        <begin position="186"/>
        <end position="205"/>
    </location>
</feature>
<dbReference type="PROSITE" id="PS50850">
    <property type="entry name" value="MFS"/>
    <property type="match status" value="1"/>
</dbReference>
<keyword evidence="7" id="KW-1185">Reference proteome</keyword>
<dbReference type="PATRIC" id="fig|1107882.3.peg.5562"/>
<feature type="transmembrane region" description="Helical" evidence="4">
    <location>
        <begin position="291"/>
        <end position="308"/>
    </location>
</feature>
<feature type="transmembrane region" description="Helical" evidence="4">
    <location>
        <begin position="91"/>
        <end position="110"/>
    </location>
</feature>
<accession>H0HZW0</accession>
<dbReference type="SUPFAM" id="SSF103473">
    <property type="entry name" value="MFS general substrate transporter"/>
    <property type="match status" value="1"/>
</dbReference>
<gene>
    <name evidence="6" type="ORF">MAXJ12_28733</name>
</gene>
<dbReference type="Pfam" id="PF07690">
    <property type="entry name" value="MFS_1"/>
    <property type="match status" value="1"/>
</dbReference>
<feature type="transmembrane region" description="Helical" evidence="4">
    <location>
        <begin position="314"/>
        <end position="337"/>
    </location>
</feature>
<protein>
    <submittedName>
        <fullName evidence="6">Major facilitator superfamily protein</fullName>
    </submittedName>
</protein>
<feature type="transmembrane region" description="Helical" evidence="4">
    <location>
        <begin position="116"/>
        <end position="136"/>
    </location>
</feature>
<organism evidence="6 7">
    <name type="scientific">Mesorhizobium alhagi CCNWXJ12-2</name>
    <dbReference type="NCBI Taxonomy" id="1107882"/>
    <lineage>
        <taxon>Bacteria</taxon>
        <taxon>Pseudomonadati</taxon>
        <taxon>Pseudomonadota</taxon>
        <taxon>Alphaproteobacteria</taxon>
        <taxon>Hyphomicrobiales</taxon>
        <taxon>Phyllobacteriaceae</taxon>
        <taxon>Allomesorhizobium</taxon>
    </lineage>
</organism>
<dbReference type="Gene3D" id="1.20.1250.20">
    <property type="entry name" value="MFS general substrate transporter like domains"/>
    <property type="match status" value="1"/>
</dbReference>
<feature type="transmembrane region" description="Helical" evidence="4">
    <location>
        <begin position="34"/>
        <end position="52"/>
    </location>
</feature>
<feature type="domain" description="Major facilitator superfamily (MFS) profile" evidence="5">
    <location>
        <begin position="226"/>
        <end position="420"/>
    </location>
</feature>
<evidence type="ECO:0000256" key="1">
    <source>
        <dbReference type="ARBA" id="ARBA00022692"/>
    </source>
</evidence>
<feature type="transmembrane region" description="Helical" evidence="4">
    <location>
        <begin position="349"/>
        <end position="368"/>
    </location>
</feature>
<feature type="transmembrane region" description="Helical" evidence="4">
    <location>
        <begin position="380"/>
        <end position="398"/>
    </location>
</feature>
<sequence length="420" mass="43901">MSVALHPIEEATMANPYSEIFKVPGTKGFASAGFVARMPMAMAPIGIVAMLSQTHGEYWLAGAVSATYALTNAVAAPQISRFVDRLGQTRVVVPTTLISVLAFAALMAAANQDWPIWTLFVSAFLAAAMPSIPAMVRARWSEIFRDRPELNTAFAFESAADELVYIAGASLSVGLSVALFPEAGMLASTLFLAFGSAAFIMQRATEPRVRQLELGGSQGSAIRQRPVQIITFALIFVGAIFATAEVSAVAITKDLGQPGAASLVIGVYAVGSFVVGLIVGALNLKMPLQRQLAIAVGIIALTTLPLLIANTVPLLALAVFVSGVAISPTFITAFGLIERRVPEAMLTEGITWVMTGIGIGMALGAFATGWVVDNFGAQNGFWVSVAAGTVSLLTVLLGQKTLAGERYRVASPAPVPQAAE</sequence>
<dbReference type="PANTHER" id="PTHR23542:SF1">
    <property type="entry name" value="MAJOR FACILITATOR SUPERFAMILY (MFS) PROFILE DOMAIN-CONTAINING PROTEIN"/>
    <property type="match status" value="1"/>
</dbReference>